<dbReference type="RefSeq" id="WP_261896145.1">
    <property type="nucleotide sequence ID" value="NZ_AP024895.1"/>
</dbReference>
<evidence type="ECO:0000313" key="3">
    <source>
        <dbReference type="Proteomes" id="UP001304071"/>
    </source>
</evidence>
<accession>A0ABZ0QFN7</accession>
<dbReference type="EMBL" id="CP138203">
    <property type="protein sequence ID" value="WPC75297.1"/>
    <property type="molecule type" value="Genomic_DNA"/>
</dbReference>
<feature type="chain" id="PRO_5047195875" evidence="1">
    <location>
        <begin position="23"/>
        <end position="205"/>
    </location>
</feature>
<name>A0ABZ0QFN7_9VIBR</name>
<evidence type="ECO:0000313" key="2">
    <source>
        <dbReference type="EMBL" id="WPC75297.1"/>
    </source>
</evidence>
<reference evidence="2 3" key="1">
    <citation type="submission" date="2023-11" db="EMBL/GenBank/DDBJ databases">
        <title>Plant-associative lifestyle of Vibrio porteresiae and its evolutionary dynamics.</title>
        <authorList>
            <person name="Rameshkumar N."/>
            <person name="Kirti K."/>
        </authorList>
    </citation>
    <scope>NUCLEOTIDE SEQUENCE [LARGE SCALE GENOMIC DNA]</scope>
    <source>
        <strain evidence="2 3">MSSRF30</strain>
    </source>
</reference>
<gene>
    <name evidence="2" type="ORF">R8Z52_10380</name>
</gene>
<feature type="signal peptide" evidence="1">
    <location>
        <begin position="1"/>
        <end position="22"/>
    </location>
</feature>
<proteinExistence type="predicted"/>
<dbReference type="Pfam" id="PF11205">
    <property type="entry name" value="DUF2987"/>
    <property type="match status" value="1"/>
</dbReference>
<dbReference type="Proteomes" id="UP001304071">
    <property type="component" value="Chromosome 1"/>
</dbReference>
<protein>
    <submittedName>
        <fullName evidence="2">DUF2987 domain-containing protein</fullName>
    </submittedName>
</protein>
<keyword evidence="3" id="KW-1185">Reference proteome</keyword>
<sequence length="205" mass="23953">MKFCWLILWVLTLLGITAKANAQHYFFYYSDLHHKVRFNEVNRYPDVKVGLFFINQADESLCTITDAWMSKEDKVMPLTSSLEQGLILPSRVVFHSINPHVFVDTQIDSYCQYKPLMIVRYPKGGRISTRYLLSIVSEMSQMRKEVFGPINFSPEPSISGLDFLWYTQTEMNTTEYHHRTITISELTQQQWVDVPLEVSVIRALM</sequence>
<evidence type="ECO:0000256" key="1">
    <source>
        <dbReference type="SAM" id="SignalP"/>
    </source>
</evidence>
<dbReference type="InterPro" id="IPR021370">
    <property type="entry name" value="DUF2987"/>
</dbReference>
<keyword evidence="1" id="KW-0732">Signal</keyword>
<organism evidence="2 3">
    <name type="scientific">Vibrio porteresiae DSM 19223</name>
    <dbReference type="NCBI Taxonomy" id="1123496"/>
    <lineage>
        <taxon>Bacteria</taxon>
        <taxon>Pseudomonadati</taxon>
        <taxon>Pseudomonadota</taxon>
        <taxon>Gammaproteobacteria</taxon>
        <taxon>Vibrionales</taxon>
        <taxon>Vibrionaceae</taxon>
        <taxon>Vibrio</taxon>
    </lineage>
</organism>